<keyword evidence="2" id="KW-1185">Reference proteome</keyword>
<sequence length="77" mass="8587">MGRGLANGWRALSQRDESGTWLFLIDGAKAVETKKADRFIISTGRENNQRTQLAVSFSYTAALHYGDSGSQNKRNYC</sequence>
<gene>
    <name evidence="1" type="ORF">SOASR030_07540</name>
</gene>
<comment type="caution">
    <text evidence="1">The sequence shown here is derived from an EMBL/GenBank/DDBJ whole genome shotgun (WGS) entry which is preliminary data.</text>
</comment>
<organism evidence="1 2">
    <name type="scientific">Leminorella grimontii</name>
    <dbReference type="NCBI Taxonomy" id="82981"/>
    <lineage>
        <taxon>Bacteria</taxon>
        <taxon>Pseudomonadati</taxon>
        <taxon>Pseudomonadota</taxon>
        <taxon>Gammaproteobacteria</taxon>
        <taxon>Enterobacterales</taxon>
        <taxon>Budviciaceae</taxon>
        <taxon>Leminorella</taxon>
    </lineage>
</organism>
<dbReference type="Proteomes" id="UP001058124">
    <property type="component" value="Unassembled WGS sequence"/>
</dbReference>
<name>A0AAV5N1T8_9GAMM</name>
<protein>
    <submittedName>
        <fullName evidence="1">Uncharacterized protein</fullName>
    </submittedName>
</protein>
<reference evidence="1" key="1">
    <citation type="submission" date="2022-06" db="EMBL/GenBank/DDBJ databases">
        <title>Draft genome sequences of Leminorella grimontii str. JCM5902.</title>
        <authorList>
            <person name="Wakabayashi Y."/>
            <person name="Kojima K."/>
        </authorList>
    </citation>
    <scope>NUCLEOTIDE SEQUENCE</scope>
    <source>
        <strain evidence="1">JCM 5902</strain>
    </source>
</reference>
<evidence type="ECO:0000313" key="1">
    <source>
        <dbReference type="EMBL" id="GKX54642.1"/>
    </source>
</evidence>
<proteinExistence type="predicted"/>
<accession>A0AAV5N1T8</accession>
<dbReference type="EMBL" id="BRLH01000001">
    <property type="protein sequence ID" value="GKX54642.1"/>
    <property type="molecule type" value="Genomic_DNA"/>
</dbReference>
<evidence type="ECO:0000313" key="2">
    <source>
        <dbReference type="Proteomes" id="UP001058124"/>
    </source>
</evidence>
<dbReference type="AlphaFoldDB" id="A0AAV5N1T8"/>